<evidence type="ECO:0000313" key="3">
    <source>
        <dbReference type="Proteomes" id="UP001153269"/>
    </source>
</evidence>
<evidence type="ECO:0000256" key="1">
    <source>
        <dbReference type="SAM" id="MobiDB-lite"/>
    </source>
</evidence>
<evidence type="ECO:0000313" key="2">
    <source>
        <dbReference type="EMBL" id="CAB1431543.1"/>
    </source>
</evidence>
<gene>
    <name evidence="2" type="ORF">PLEPLA_LOCUS19600</name>
</gene>
<protein>
    <submittedName>
        <fullName evidence="2">Uncharacterized protein</fullName>
    </submittedName>
</protein>
<feature type="region of interest" description="Disordered" evidence="1">
    <location>
        <begin position="207"/>
        <end position="291"/>
    </location>
</feature>
<organism evidence="2 3">
    <name type="scientific">Pleuronectes platessa</name>
    <name type="common">European plaice</name>
    <dbReference type="NCBI Taxonomy" id="8262"/>
    <lineage>
        <taxon>Eukaryota</taxon>
        <taxon>Metazoa</taxon>
        <taxon>Chordata</taxon>
        <taxon>Craniata</taxon>
        <taxon>Vertebrata</taxon>
        <taxon>Euteleostomi</taxon>
        <taxon>Actinopterygii</taxon>
        <taxon>Neopterygii</taxon>
        <taxon>Teleostei</taxon>
        <taxon>Neoteleostei</taxon>
        <taxon>Acanthomorphata</taxon>
        <taxon>Carangaria</taxon>
        <taxon>Pleuronectiformes</taxon>
        <taxon>Pleuronectoidei</taxon>
        <taxon>Pleuronectidae</taxon>
        <taxon>Pleuronectes</taxon>
    </lineage>
</organism>
<name>A0A9N7UGG2_PLEPL</name>
<feature type="compositionally biased region" description="Basic and acidic residues" evidence="1">
    <location>
        <begin position="66"/>
        <end position="78"/>
    </location>
</feature>
<dbReference type="EMBL" id="CADEAL010001347">
    <property type="protein sequence ID" value="CAB1431543.1"/>
    <property type="molecule type" value="Genomic_DNA"/>
</dbReference>
<proteinExistence type="predicted"/>
<keyword evidence="3" id="KW-1185">Reference proteome</keyword>
<reference evidence="2" key="1">
    <citation type="submission" date="2020-03" db="EMBL/GenBank/DDBJ databases">
        <authorList>
            <person name="Weist P."/>
        </authorList>
    </citation>
    <scope>NUCLEOTIDE SEQUENCE</scope>
</reference>
<comment type="caution">
    <text evidence="2">The sequence shown here is derived from an EMBL/GenBank/DDBJ whole genome shotgun (WGS) entry which is preliminary data.</text>
</comment>
<accession>A0A9N7UGG2</accession>
<dbReference type="AlphaFoldDB" id="A0A9N7UGG2"/>
<sequence length="375" mass="41801">MSELLVRMRRLGEISPNQCGEPCLLSRKGECVNTARFFLHNRSLPPSIPLQTRRGAMISLFPSGRTRPDRHLCGRDPSPRAADTAPSLPIQTPLVTPGPPELHFYSGRHVRARVRLHLRRVTGNNNTEIGEGRESRWRRRAEIHEGRTGMAGKCREETNHDDTFPDDGGTVNLCKLMDHVLLLSLASTPPPRRPRCCLAQQPPLLFRLSSSRGGRREQAEMNESNNPTVRRKRAMGRQTGRQGSCRRTEDGESEAETEESADFIQQRRQDESPSGSRRASSASEGQHPAVREKLVEQRCPGKNPSAKLPSVTLPPAFVRPRGAAFSQEVVETNSWLRPDELNASGAQLLQDVVRAERPAGVVAQTLDVRFTRSES</sequence>
<feature type="region of interest" description="Disordered" evidence="1">
    <location>
        <begin position="62"/>
        <end position="91"/>
    </location>
</feature>
<feature type="compositionally biased region" description="Low complexity" evidence="1">
    <location>
        <begin position="272"/>
        <end position="285"/>
    </location>
</feature>
<feature type="compositionally biased region" description="Acidic residues" evidence="1">
    <location>
        <begin position="251"/>
        <end position="261"/>
    </location>
</feature>
<dbReference type="Proteomes" id="UP001153269">
    <property type="component" value="Unassembled WGS sequence"/>
</dbReference>